<dbReference type="PANTHER" id="PTHR28259:SF1">
    <property type="entry name" value="FLUORIDE EXPORT PROTEIN 1-RELATED"/>
    <property type="match status" value="1"/>
</dbReference>
<evidence type="ECO:0000256" key="8">
    <source>
        <dbReference type="ARBA" id="ARBA00035585"/>
    </source>
</evidence>
<evidence type="ECO:0000256" key="10">
    <source>
        <dbReference type="HAMAP-Rule" id="MF_00454"/>
    </source>
</evidence>
<dbReference type="GO" id="GO:0140114">
    <property type="term" value="P:cellular detoxification of fluoride"/>
    <property type="evidence" value="ECO:0007669"/>
    <property type="project" value="UniProtKB-UniRule"/>
</dbReference>
<keyword evidence="10" id="KW-0813">Transport</keyword>
<feature type="transmembrane region" description="Helical" evidence="10">
    <location>
        <begin position="39"/>
        <end position="59"/>
    </location>
</feature>
<dbReference type="GO" id="GO:0046872">
    <property type="term" value="F:metal ion binding"/>
    <property type="evidence" value="ECO:0007669"/>
    <property type="project" value="UniProtKB-KW"/>
</dbReference>
<dbReference type="Proteomes" id="UP000467428">
    <property type="component" value="Chromosome"/>
</dbReference>
<evidence type="ECO:0000256" key="2">
    <source>
        <dbReference type="ARBA" id="ARBA00022475"/>
    </source>
</evidence>
<keyword evidence="4 10" id="KW-1133">Transmembrane helix</keyword>
<feature type="binding site" evidence="10">
    <location>
        <position position="78"/>
    </location>
    <ligand>
        <name>Na(+)</name>
        <dbReference type="ChEBI" id="CHEBI:29101"/>
        <note>structural</note>
    </ligand>
</feature>
<keyword evidence="10" id="KW-0406">Ion transport</keyword>
<comment type="catalytic activity">
    <reaction evidence="8">
        <text>fluoride(in) = fluoride(out)</text>
        <dbReference type="Rhea" id="RHEA:76159"/>
        <dbReference type="ChEBI" id="CHEBI:17051"/>
    </reaction>
    <physiologicalReaction direction="left-to-right" evidence="8">
        <dbReference type="Rhea" id="RHEA:76160"/>
    </physiologicalReaction>
</comment>
<keyword evidence="2 10" id="KW-1003">Cell membrane</keyword>
<dbReference type="KEGG" id="marz:MARA_22080"/>
<comment type="subcellular location">
    <subcellularLocation>
        <location evidence="1 10">Cell membrane</location>
        <topology evidence="1 10">Multi-pass membrane protein</topology>
    </subcellularLocation>
</comment>
<evidence type="ECO:0000256" key="4">
    <source>
        <dbReference type="ARBA" id="ARBA00022989"/>
    </source>
</evidence>
<feature type="binding site" evidence="10">
    <location>
        <position position="81"/>
    </location>
    <ligand>
        <name>Na(+)</name>
        <dbReference type="ChEBI" id="CHEBI:29101"/>
        <note>structural</note>
    </ligand>
</feature>
<evidence type="ECO:0000256" key="9">
    <source>
        <dbReference type="ARBA" id="ARBA00049940"/>
    </source>
</evidence>
<reference evidence="11 12" key="1">
    <citation type="journal article" date="2019" name="Emerg. Microbes Infect.">
        <title>Comprehensive subspecies identification of 175 nontuberculous mycobacteria species based on 7547 genomic profiles.</title>
        <authorList>
            <person name="Matsumoto Y."/>
            <person name="Kinjo T."/>
            <person name="Motooka D."/>
            <person name="Nabeya D."/>
            <person name="Jung N."/>
            <person name="Uechi K."/>
            <person name="Horii T."/>
            <person name="Iida T."/>
            <person name="Fujita J."/>
            <person name="Nakamura S."/>
        </authorList>
    </citation>
    <scope>NUCLEOTIDE SEQUENCE [LARGE SCALE GENOMIC DNA]</scope>
    <source>
        <strain evidence="11 12">JCM 18538</strain>
    </source>
</reference>
<evidence type="ECO:0000256" key="3">
    <source>
        <dbReference type="ARBA" id="ARBA00022692"/>
    </source>
</evidence>
<dbReference type="Pfam" id="PF02537">
    <property type="entry name" value="CRCB"/>
    <property type="match status" value="1"/>
</dbReference>
<organism evidence="11 12">
    <name type="scientific">Mycolicibacterium arabiense</name>
    <dbReference type="NCBI Taxonomy" id="1286181"/>
    <lineage>
        <taxon>Bacteria</taxon>
        <taxon>Bacillati</taxon>
        <taxon>Actinomycetota</taxon>
        <taxon>Actinomycetes</taxon>
        <taxon>Mycobacteriales</taxon>
        <taxon>Mycobacteriaceae</taxon>
        <taxon>Mycolicibacterium</taxon>
    </lineage>
</organism>
<dbReference type="HAMAP" id="MF_00454">
    <property type="entry name" value="FluC"/>
    <property type="match status" value="1"/>
</dbReference>
<evidence type="ECO:0000313" key="12">
    <source>
        <dbReference type="Proteomes" id="UP000467428"/>
    </source>
</evidence>
<dbReference type="AlphaFoldDB" id="A0A7I7RX02"/>
<dbReference type="EMBL" id="AP022593">
    <property type="protein sequence ID" value="BBY48740.1"/>
    <property type="molecule type" value="Genomic_DNA"/>
</dbReference>
<dbReference type="GO" id="GO:0062054">
    <property type="term" value="F:fluoride channel activity"/>
    <property type="evidence" value="ECO:0007669"/>
    <property type="project" value="UniProtKB-UniRule"/>
</dbReference>
<gene>
    <name evidence="11" type="primary">crcB1</name>
    <name evidence="10" type="synonym">crcB</name>
    <name evidence="10" type="synonym">fluC</name>
    <name evidence="11" type="ORF">MARA_22080</name>
</gene>
<comment type="function">
    <text evidence="9 10">Fluoride-specific ion channel. Important for reducing fluoride concentration in the cell, thus reducing its toxicity.</text>
</comment>
<evidence type="ECO:0000256" key="1">
    <source>
        <dbReference type="ARBA" id="ARBA00004651"/>
    </source>
</evidence>
<keyword evidence="10" id="KW-0479">Metal-binding</keyword>
<keyword evidence="10" id="KW-0915">Sodium</keyword>
<accession>A0A7I7RX02</accession>
<keyword evidence="6 10" id="KW-0407">Ion channel</keyword>
<proteinExistence type="inferred from homology"/>
<keyword evidence="5 10" id="KW-0472">Membrane</keyword>
<comment type="similarity">
    <text evidence="7 10">Belongs to the fluoride channel Fluc/FEX (TC 1.A.43) family.</text>
</comment>
<keyword evidence="3 10" id="KW-0812">Transmembrane</keyword>
<geneLocation type="plasmid" evidence="12">
    <name>pjcm18538 dna</name>
</geneLocation>
<evidence type="ECO:0000256" key="5">
    <source>
        <dbReference type="ARBA" id="ARBA00023136"/>
    </source>
</evidence>
<feature type="transmembrane region" description="Helical" evidence="10">
    <location>
        <begin position="71"/>
        <end position="94"/>
    </location>
</feature>
<protein>
    <recommendedName>
        <fullName evidence="10">Fluoride-specific ion channel FluC</fullName>
    </recommendedName>
</protein>
<dbReference type="PANTHER" id="PTHR28259">
    <property type="entry name" value="FLUORIDE EXPORT PROTEIN 1-RELATED"/>
    <property type="match status" value="1"/>
</dbReference>
<evidence type="ECO:0000256" key="7">
    <source>
        <dbReference type="ARBA" id="ARBA00035120"/>
    </source>
</evidence>
<sequence length="130" mass="13968">MLPTMWRTLAVVSLGGVLGAVLRAVIEQTWPHPVTSIGWATFTINVTGCFLIGVLVAGVERFAPHPLLRPFLGTGFLGGYTTFSTHIVEVHQLIANGRIGLGMTYLGLQLVSGILAAALGLWVFEQRIAR</sequence>
<name>A0A7I7RX02_9MYCO</name>
<keyword evidence="12" id="KW-1185">Reference proteome</keyword>
<evidence type="ECO:0000256" key="6">
    <source>
        <dbReference type="ARBA" id="ARBA00023303"/>
    </source>
</evidence>
<dbReference type="InterPro" id="IPR003691">
    <property type="entry name" value="FluC"/>
</dbReference>
<feature type="transmembrane region" description="Helical" evidence="10">
    <location>
        <begin position="106"/>
        <end position="124"/>
    </location>
</feature>
<comment type="activity regulation">
    <text evidence="10">Na(+) is not transported, but it plays an essential structural role and its presence is essential for fluoride channel function.</text>
</comment>
<dbReference type="GO" id="GO:0005886">
    <property type="term" value="C:plasma membrane"/>
    <property type="evidence" value="ECO:0007669"/>
    <property type="project" value="UniProtKB-SubCell"/>
</dbReference>
<evidence type="ECO:0000313" key="11">
    <source>
        <dbReference type="EMBL" id="BBY48740.1"/>
    </source>
</evidence>